<sequence>MPRHRREWTRILFLFAFSCLSSTAFSANSEPGERPNILVIVADDLGYSDVGAFGGEIDTPNLDDLANEGSVFTDFYVAPACSPTRAQIFSGADHHLVGLGTMAENLPLTPGAQGKPGYEGELNDKALSLPQILLDHGYHTYMTGKWHLGRSAATRPGARGFERSFALLDGAANHFTQDGAFIPPGREKMPKAQYTENDEPTDLPESFYSSDFYTSKMLTYLKERHESESEAPFFAMLSYTAPHWPLQAPDAYIKKYQGRYDSGYEDIRNARLKKMKALGIIDSDDTTFQDEDLAEIWRELPDKERAREAKRMEIYAAMVDNMDHNIGRVLDYLKSSGDLENTLILFFSDNGADGTTGKGLFEATFAHYDNSTENMGTGTSYVMYGPHWAHVSSTPFRGTKTMTSEGGISSPLIINMPGMDGGGTPNRSVINVMDILPTVLDIAKVPVPDNEYKGRSVIAPMGRSWLPMISGEIDVMPEQDHAVGWELFSRRGIRKGDWKMLWIDPPNGTGQWQLYDLSSDRGEINDLYKENPDVTKQLKKEWSNYMERVGVQLNPYPWPEFIR</sequence>
<evidence type="ECO:0000256" key="1">
    <source>
        <dbReference type="ARBA" id="ARBA00008779"/>
    </source>
</evidence>
<protein>
    <submittedName>
        <fullName evidence="5">Arylsulfatase (Aryl-sulfate sulfohydrolase)</fullName>
    </submittedName>
</protein>
<comment type="similarity">
    <text evidence="1">Belongs to the sulfatase family.</text>
</comment>
<feature type="region of interest" description="Disordered" evidence="2">
    <location>
        <begin position="179"/>
        <end position="201"/>
    </location>
</feature>
<dbReference type="STRING" id="930169.B5T_01497"/>
<evidence type="ECO:0000313" key="5">
    <source>
        <dbReference type="EMBL" id="AFT69778.1"/>
    </source>
</evidence>
<gene>
    <name evidence="5" type="primary">atsA</name>
    <name evidence="5" type="ordered locus">B5T_01497</name>
</gene>
<feature type="domain" description="Sulfatase N-terminal" evidence="4">
    <location>
        <begin position="35"/>
        <end position="444"/>
    </location>
</feature>
<dbReference type="Gene3D" id="3.40.720.10">
    <property type="entry name" value="Alkaline Phosphatase, subunit A"/>
    <property type="match status" value="1"/>
</dbReference>
<dbReference type="EMBL" id="CP003466">
    <property type="protein sequence ID" value="AFT69778.1"/>
    <property type="molecule type" value="Genomic_DNA"/>
</dbReference>
<feature type="chain" id="PRO_5003829423" evidence="3">
    <location>
        <begin position="27"/>
        <end position="563"/>
    </location>
</feature>
<dbReference type="PANTHER" id="PTHR42693:SF33">
    <property type="entry name" value="ARYLSULFATASE"/>
    <property type="match status" value="1"/>
</dbReference>
<dbReference type="RefSeq" id="WP_014993854.1">
    <property type="nucleotide sequence ID" value="NC_018691.1"/>
</dbReference>
<evidence type="ECO:0000256" key="2">
    <source>
        <dbReference type="SAM" id="MobiDB-lite"/>
    </source>
</evidence>
<dbReference type="KEGG" id="adi:B5T_01497"/>
<keyword evidence="6" id="KW-1185">Reference proteome</keyword>
<dbReference type="AlphaFoldDB" id="K0CB19"/>
<feature type="signal peptide" evidence="3">
    <location>
        <begin position="1"/>
        <end position="26"/>
    </location>
</feature>
<reference evidence="5 6" key="1">
    <citation type="journal article" date="2012" name="J. Bacteriol.">
        <title>Complete genome sequence of Alcanivorax dieselolei type strain B5.</title>
        <authorList>
            <person name="Lai Q."/>
            <person name="Li W."/>
            <person name="Shao Z."/>
        </authorList>
    </citation>
    <scope>NUCLEOTIDE SEQUENCE [LARGE SCALE GENOMIC DNA]</scope>
    <source>
        <strain evidence="6">DSM 16502 / CGMCC 1.3690 / B-5</strain>
    </source>
</reference>
<dbReference type="Gene3D" id="3.30.1120.10">
    <property type="match status" value="1"/>
</dbReference>
<dbReference type="eggNOG" id="COG3119">
    <property type="taxonomic scope" value="Bacteria"/>
</dbReference>
<accession>K0CB19</accession>
<keyword evidence="5" id="KW-0378">Hydrolase</keyword>
<dbReference type="Pfam" id="PF00884">
    <property type="entry name" value="Sulfatase"/>
    <property type="match status" value="1"/>
</dbReference>
<organism evidence="5 6">
    <name type="scientific">Alcanivorax dieselolei (strain DSM 16502 / CGMCC 1.3690 / MCCC 1A00001 / B-5)</name>
    <name type="common">Alloalcanivorax dieselolei</name>
    <dbReference type="NCBI Taxonomy" id="930169"/>
    <lineage>
        <taxon>Bacteria</taxon>
        <taxon>Pseudomonadati</taxon>
        <taxon>Pseudomonadota</taxon>
        <taxon>Gammaproteobacteria</taxon>
        <taxon>Oceanospirillales</taxon>
        <taxon>Alcanivoracaceae</taxon>
        <taxon>Alloalcanivorax</taxon>
    </lineage>
</organism>
<dbReference type="PANTHER" id="PTHR42693">
    <property type="entry name" value="ARYLSULFATASE FAMILY MEMBER"/>
    <property type="match status" value="1"/>
</dbReference>
<dbReference type="InterPro" id="IPR000917">
    <property type="entry name" value="Sulfatase_N"/>
</dbReference>
<dbReference type="HOGENOM" id="CLU_006332_11_1_6"/>
<evidence type="ECO:0000259" key="4">
    <source>
        <dbReference type="Pfam" id="PF00884"/>
    </source>
</evidence>
<proteinExistence type="inferred from homology"/>
<evidence type="ECO:0000313" key="6">
    <source>
        <dbReference type="Proteomes" id="UP000006286"/>
    </source>
</evidence>
<dbReference type="SUPFAM" id="SSF53649">
    <property type="entry name" value="Alkaline phosphatase-like"/>
    <property type="match status" value="1"/>
</dbReference>
<evidence type="ECO:0000256" key="3">
    <source>
        <dbReference type="SAM" id="SignalP"/>
    </source>
</evidence>
<dbReference type="PATRIC" id="fig|930169.3.peg.1473"/>
<dbReference type="InterPro" id="IPR050738">
    <property type="entry name" value="Sulfatase"/>
</dbReference>
<dbReference type="OrthoDB" id="9803751at2"/>
<dbReference type="Proteomes" id="UP000006286">
    <property type="component" value="Chromosome"/>
</dbReference>
<dbReference type="CDD" id="cd16025">
    <property type="entry name" value="PAS_like"/>
    <property type="match status" value="1"/>
</dbReference>
<name>K0CB19_ALCDB</name>
<dbReference type="GO" id="GO:0004065">
    <property type="term" value="F:arylsulfatase activity"/>
    <property type="evidence" value="ECO:0007669"/>
    <property type="project" value="TreeGrafter"/>
</dbReference>
<dbReference type="InterPro" id="IPR017850">
    <property type="entry name" value="Alkaline_phosphatase_core_sf"/>
</dbReference>
<keyword evidence="3" id="KW-0732">Signal</keyword>